<accession>A0A0H2SCH9</accession>
<evidence type="ECO:0000313" key="1">
    <source>
        <dbReference type="EMBL" id="KLO19423.1"/>
    </source>
</evidence>
<name>A0A0H2SCH9_9AGAM</name>
<organism evidence="1 2">
    <name type="scientific">Schizopora paradoxa</name>
    <dbReference type="NCBI Taxonomy" id="27342"/>
    <lineage>
        <taxon>Eukaryota</taxon>
        <taxon>Fungi</taxon>
        <taxon>Dikarya</taxon>
        <taxon>Basidiomycota</taxon>
        <taxon>Agaricomycotina</taxon>
        <taxon>Agaricomycetes</taxon>
        <taxon>Hymenochaetales</taxon>
        <taxon>Schizoporaceae</taxon>
        <taxon>Schizopora</taxon>
    </lineage>
</organism>
<reference evidence="1 2" key="1">
    <citation type="submission" date="2015-04" db="EMBL/GenBank/DDBJ databases">
        <title>Complete genome sequence of Schizopora paradoxa KUC8140, a cosmopolitan wood degrader in East Asia.</title>
        <authorList>
            <consortium name="DOE Joint Genome Institute"/>
            <person name="Min B."/>
            <person name="Park H."/>
            <person name="Jang Y."/>
            <person name="Kim J.-J."/>
            <person name="Kim K.H."/>
            <person name="Pangilinan J."/>
            <person name="Lipzen A."/>
            <person name="Riley R."/>
            <person name="Grigoriev I.V."/>
            <person name="Spatafora J.W."/>
            <person name="Choi I.-G."/>
        </authorList>
    </citation>
    <scope>NUCLEOTIDE SEQUENCE [LARGE SCALE GENOMIC DNA]</scope>
    <source>
        <strain evidence="1 2">KUC8140</strain>
    </source>
</reference>
<protein>
    <submittedName>
        <fullName evidence="1">Uncharacterized protein</fullName>
    </submittedName>
</protein>
<dbReference type="Proteomes" id="UP000053477">
    <property type="component" value="Unassembled WGS sequence"/>
</dbReference>
<dbReference type="InParanoid" id="A0A0H2SCH9"/>
<sequence>MGQRAFGSSFVGVIRIPRTWPAGSPFEREVKGASTANRVLNPSVRWCCIVSCDCGPSVSSLLQCEWSVNVAGGSRRGTTSKPVSCHGVEPDERDPGPLACDVHGPSSFKPPRLTTFKFDIPSRPRDDFLSFSNIRRIGFTSPSCFSSSGAIICRFTKCWRYRDQPHFLQKRRQSLSNRRSHFCTMSTAGTRSPETMSRISSYHTFGRSFLRVGEKAIKGPHSAFFPFTQALEGYFKRRRTLFL</sequence>
<keyword evidence="2" id="KW-1185">Reference proteome</keyword>
<gene>
    <name evidence="1" type="ORF">SCHPADRAFT_60997</name>
</gene>
<dbReference type="EMBL" id="KQ085886">
    <property type="protein sequence ID" value="KLO19423.1"/>
    <property type="molecule type" value="Genomic_DNA"/>
</dbReference>
<proteinExistence type="predicted"/>
<dbReference type="AlphaFoldDB" id="A0A0H2SCH9"/>
<evidence type="ECO:0000313" key="2">
    <source>
        <dbReference type="Proteomes" id="UP000053477"/>
    </source>
</evidence>